<dbReference type="Proteomes" id="UP000683246">
    <property type="component" value="Plasmid pVpro"/>
</dbReference>
<geneLocation type="plasmid" evidence="2 3">
    <name>pVpro</name>
</geneLocation>
<evidence type="ECO:0000256" key="1">
    <source>
        <dbReference type="SAM" id="Phobius"/>
    </source>
</evidence>
<evidence type="ECO:0000313" key="3">
    <source>
        <dbReference type="Proteomes" id="UP000683246"/>
    </source>
</evidence>
<keyword evidence="1" id="KW-1133">Transmembrane helix</keyword>
<keyword evidence="1" id="KW-0472">Membrane</keyword>
<evidence type="ECO:0000313" key="2">
    <source>
        <dbReference type="EMBL" id="QUI25887.1"/>
    </source>
</evidence>
<keyword evidence="3" id="KW-1185">Reference proteome</keyword>
<protein>
    <submittedName>
        <fullName evidence="2">Uncharacterized protein</fullName>
    </submittedName>
</protein>
<dbReference type="KEGG" id="vpy:HZI73_26100"/>
<name>A0A8J8SJV4_9FIRM</name>
<sequence length="81" mass="9146">MDTYKKLIVNFCFFTLVICAFSGYIANINIYLGALSLFGLMAINFLTHELITRHNSKNNKTPRMPHTLLGGVLSSKRLPLK</sequence>
<accession>A0A8J8SJV4</accession>
<dbReference type="RefSeq" id="WP_212698996.1">
    <property type="nucleotide sequence ID" value="NZ_CP058650.1"/>
</dbReference>
<feature type="transmembrane region" description="Helical" evidence="1">
    <location>
        <begin position="7"/>
        <end position="25"/>
    </location>
</feature>
<dbReference type="EMBL" id="CP058650">
    <property type="protein sequence ID" value="QUI25887.1"/>
    <property type="molecule type" value="Genomic_DNA"/>
</dbReference>
<keyword evidence="2" id="KW-0614">Plasmid</keyword>
<organism evidence="2 3">
    <name type="scientific">Vallitalea pronyensis</name>
    <dbReference type="NCBI Taxonomy" id="1348613"/>
    <lineage>
        <taxon>Bacteria</taxon>
        <taxon>Bacillati</taxon>
        <taxon>Bacillota</taxon>
        <taxon>Clostridia</taxon>
        <taxon>Lachnospirales</taxon>
        <taxon>Vallitaleaceae</taxon>
        <taxon>Vallitalea</taxon>
    </lineage>
</organism>
<gene>
    <name evidence="2" type="ORF">HZI73_26100</name>
</gene>
<dbReference type="AlphaFoldDB" id="A0A8J8SJV4"/>
<proteinExistence type="predicted"/>
<feature type="transmembrane region" description="Helical" evidence="1">
    <location>
        <begin position="31"/>
        <end position="51"/>
    </location>
</feature>
<keyword evidence="1" id="KW-0812">Transmembrane</keyword>
<reference evidence="2" key="1">
    <citation type="submission" date="2020-07" db="EMBL/GenBank/DDBJ databases">
        <title>Vallitalea pronyensis genome.</title>
        <authorList>
            <person name="Postec A."/>
        </authorList>
    </citation>
    <scope>NUCLEOTIDE SEQUENCE</scope>
    <source>
        <strain evidence="2">FatNI3</strain>
        <plasmid evidence="2">pVpro</plasmid>
    </source>
</reference>